<dbReference type="InterPro" id="IPR029063">
    <property type="entry name" value="SAM-dependent_MTases_sf"/>
</dbReference>
<name>A0A9W6D3W9_9BACT</name>
<evidence type="ECO:0000313" key="4">
    <source>
        <dbReference type="EMBL" id="GLI33717.1"/>
    </source>
</evidence>
<accession>A0A9W6D3W9</accession>
<protein>
    <recommendedName>
        <fullName evidence="3">Methyltransferase small domain-containing protein</fullName>
    </recommendedName>
</protein>
<keyword evidence="2" id="KW-0949">S-adenosyl-L-methionine</keyword>
<dbReference type="Gene3D" id="3.40.50.150">
    <property type="entry name" value="Vaccinia Virus protein VP39"/>
    <property type="match status" value="1"/>
</dbReference>
<dbReference type="Proteomes" id="UP001144372">
    <property type="component" value="Unassembled WGS sequence"/>
</dbReference>
<dbReference type="CDD" id="cd02440">
    <property type="entry name" value="AdoMet_MTases"/>
    <property type="match status" value="1"/>
</dbReference>
<proteinExistence type="predicted"/>
<dbReference type="GO" id="GO:0032259">
    <property type="term" value="P:methylation"/>
    <property type="evidence" value="ECO:0007669"/>
    <property type="project" value="UniProtKB-KW"/>
</dbReference>
<keyword evidence="5" id="KW-1185">Reference proteome</keyword>
<evidence type="ECO:0000256" key="2">
    <source>
        <dbReference type="ARBA" id="ARBA00022691"/>
    </source>
</evidence>
<evidence type="ECO:0000256" key="1">
    <source>
        <dbReference type="ARBA" id="ARBA00022603"/>
    </source>
</evidence>
<keyword evidence="1" id="KW-0808">Transferase</keyword>
<gene>
    <name evidence="4" type="ORF">DAMNIGENAA_11500</name>
</gene>
<reference evidence="4" key="1">
    <citation type="submission" date="2022-12" db="EMBL/GenBank/DDBJ databases">
        <title>Reference genome sequencing for broad-spectrum identification of bacterial and archaeal isolates by mass spectrometry.</title>
        <authorList>
            <person name="Sekiguchi Y."/>
            <person name="Tourlousse D.M."/>
        </authorList>
    </citation>
    <scope>NUCLEOTIDE SEQUENCE</scope>
    <source>
        <strain evidence="4">ASRB1</strain>
    </source>
</reference>
<dbReference type="InterPro" id="IPR007848">
    <property type="entry name" value="Small_mtfrase_dom"/>
</dbReference>
<dbReference type="Pfam" id="PF05175">
    <property type="entry name" value="MTS"/>
    <property type="match status" value="1"/>
</dbReference>
<keyword evidence="1" id="KW-0489">Methyltransferase</keyword>
<dbReference type="SUPFAM" id="SSF53335">
    <property type="entry name" value="S-adenosyl-L-methionine-dependent methyltransferases"/>
    <property type="match status" value="1"/>
</dbReference>
<dbReference type="GO" id="GO:0008168">
    <property type="term" value="F:methyltransferase activity"/>
    <property type="evidence" value="ECO:0007669"/>
    <property type="project" value="UniProtKB-KW"/>
</dbReference>
<organism evidence="4 5">
    <name type="scientific">Desulforhabdus amnigena</name>
    <dbReference type="NCBI Taxonomy" id="40218"/>
    <lineage>
        <taxon>Bacteria</taxon>
        <taxon>Pseudomonadati</taxon>
        <taxon>Thermodesulfobacteriota</taxon>
        <taxon>Syntrophobacteria</taxon>
        <taxon>Syntrophobacterales</taxon>
        <taxon>Syntrophobacteraceae</taxon>
        <taxon>Desulforhabdus</taxon>
    </lineage>
</organism>
<comment type="caution">
    <text evidence="4">The sequence shown here is derived from an EMBL/GenBank/DDBJ whole genome shotgun (WGS) entry which is preliminary data.</text>
</comment>
<feature type="domain" description="Methyltransferase small" evidence="3">
    <location>
        <begin position="38"/>
        <end position="171"/>
    </location>
</feature>
<dbReference type="RefSeq" id="WP_281792883.1">
    <property type="nucleotide sequence ID" value="NZ_BSDR01000001.1"/>
</dbReference>
<sequence length="187" mass="21723">MDTITYLKNFIKDKNIASITPTSNVGVRKVCSKINFENTDLIVEYGPGTGVFSNYLLKNMRDDSRLILIERNKNFGSILKRTIQDPRVVVVNDSAENVLETLRSYKESQADYIISGIPFIMIKEDMKNRILYNTHRALKKGGKFLVYQTCFQADHHLKIYLDRFFSSVETKYEIRNIPPLRLYEAIK</sequence>
<evidence type="ECO:0000259" key="3">
    <source>
        <dbReference type="Pfam" id="PF05175"/>
    </source>
</evidence>
<dbReference type="AlphaFoldDB" id="A0A9W6D3W9"/>
<dbReference type="EMBL" id="BSDR01000001">
    <property type="protein sequence ID" value="GLI33717.1"/>
    <property type="molecule type" value="Genomic_DNA"/>
</dbReference>
<evidence type="ECO:0000313" key="5">
    <source>
        <dbReference type="Proteomes" id="UP001144372"/>
    </source>
</evidence>